<feature type="region of interest" description="Disordered" evidence="1">
    <location>
        <begin position="24"/>
        <end position="59"/>
    </location>
</feature>
<evidence type="ECO:0000256" key="1">
    <source>
        <dbReference type="SAM" id="MobiDB-lite"/>
    </source>
</evidence>
<dbReference type="AlphaFoldDB" id="A0A4Z2DZ36"/>
<comment type="caution">
    <text evidence="2">The sequence shown here is derived from an EMBL/GenBank/DDBJ whole genome shotgun (WGS) entry which is preliminary data.</text>
</comment>
<evidence type="ECO:0000313" key="3">
    <source>
        <dbReference type="Proteomes" id="UP000314294"/>
    </source>
</evidence>
<feature type="compositionally biased region" description="Basic and acidic residues" evidence="1">
    <location>
        <begin position="37"/>
        <end position="50"/>
    </location>
</feature>
<organism evidence="2 3">
    <name type="scientific">Liparis tanakae</name>
    <name type="common">Tanaka's snailfish</name>
    <dbReference type="NCBI Taxonomy" id="230148"/>
    <lineage>
        <taxon>Eukaryota</taxon>
        <taxon>Metazoa</taxon>
        <taxon>Chordata</taxon>
        <taxon>Craniata</taxon>
        <taxon>Vertebrata</taxon>
        <taxon>Euteleostomi</taxon>
        <taxon>Actinopterygii</taxon>
        <taxon>Neopterygii</taxon>
        <taxon>Teleostei</taxon>
        <taxon>Neoteleostei</taxon>
        <taxon>Acanthomorphata</taxon>
        <taxon>Eupercaria</taxon>
        <taxon>Perciformes</taxon>
        <taxon>Cottioidei</taxon>
        <taxon>Cottales</taxon>
        <taxon>Liparidae</taxon>
        <taxon>Liparis</taxon>
    </lineage>
</organism>
<evidence type="ECO:0000313" key="2">
    <source>
        <dbReference type="EMBL" id="TNN21500.1"/>
    </source>
</evidence>
<gene>
    <name evidence="2" type="ORF">EYF80_068389</name>
</gene>
<proteinExistence type="predicted"/>
<sequence>MVEVWMEEVWMEEVWMEEVWMEEQSEVGLDPDTETTSPERNRRQQNRDLAPDLSVVLDS</sequence>
<feature type="compositionally biased region" description="Acidic residues" evidence="1">
    <location>
        <begin position="24"/>
        <end position="33"/>
    </location>
</feature>
<protein>
    <submittedName>
        <fullName evidence="2">Uncharacterized protein</fullName>
    </submittedName>
</protein>
<accession>A0A4Z2DZ36</accession>
<dbReference type="EMBL" id="SRLO01027598">
    <property type="protein sequence ID" value="TNN21500.1"/>
    <property type="molecule type" value="Genomic_DNA"/>
</dbReference>
<keyword evidence="3" id="KW-1185">Reference proteome</keyword>
<dbReference type="Proteomes" id="UP000314294">
    <property type="component" value="Unassembled WGS sequence"/>
</dbReference>
<reference evidence="2 3" key="1">
    <citation type="submission" date="2019-03" db="EMBL/GenBank/DDBJ databases">
        <title>First draft genome of Liparis tanakae, snailfish: a comprehensive survey of snailfish specific genes.</title>
        <authorList>
            <person name="Kim W."/>
            <person name="Song I."/>
            <person name="Jeong J.-H."/>
            <person name="Kim D."/>
            <person name="Kim S."/>
            <person name="Ryu S."/>
            <person name="Song J.Y."/>
            <person name="Lee S.K."/>
        </authorList>
    </citation>
    <scope>NUCLEOTIDE SEQUENCE [LARGE SCALE GENOMIC DNA]</scope>
    <source>
        <tissue evidence="2">Muscle</tissue>
    </source>
</reference>
<name>A0A4Z2DZ36_9TELE</name>